<dbReference type="AlphaFoldDB" id="A0AAD3R238"/>
<accession>A0AAD3R238</accession>
<keyword evidence="2" id="KW-1185">Reference proteome</keyword>
<organism evidence="1 2">
    <name type="scientific">Lates japonicus</name>
    <name type="common">Japanese lates</name>
    <dbReference type="NCBI Taxonomy" id="270547"/>
    <lineage>
        <taxon>Eukaryota</taxon>
        <taxon>Metazoa</taxon>
        <taxon>Chordata</taxon>
        <taxon>Craniata</taxon>
        <taxon>Vertebrata</taxon>
        <taxon>Euteleostomi</taxon>
        <taxon>Actinopterygii</taxon>
        <taxon>Neopterygii</taxon>
        <taxon>Teleostei</taxon>
        <taxon>Neoteleostei</taxon>
        <taxon>Acanthomorphata</taxon>
        <taxon>Carangaria</taxon>
        <taxon>Carangaria incertae sedis</taxon>
        <taxon>Centropomidae</taxon>
        <taxon>Lates</taxon>
    </lineage>
</organism>
<evidence type="ECO:0000313" key="1">
    <source>
        <dbReference type="EMBL" id="GLD52261.1"/>
    </source>
</evidence>
<dbReference type="EMBL" id="BRZM01000013">
    <property type="protein sequence ID" value="GLD52261.1"/>
    <property type="molecule type" value="Genomic_DNA"/>
</dbReference>
<dbReference type="Proteomes" id="UP001279410">
    <property type="component" value="Unassembled WGS sequence"/>
</dbReference>
<gene>
    <name evidence="1" type="ORF">AKAME5_000518900</name>
</gene>
<reference evidence="1" key="1">
    <citation type="submission" date="2022-08" db="EMBL/GenBank/DDBJ databases">
        <title>Genome sequencing of akame (Lates japonicus).</title>
        <authorList>
            <person name="Hashiguchi Y."/>
            <person name="Takahashi H."/>
        </authorList>
    </citation>
    <scope>NUCLEOTIDE SEQUENCE</scope>
    <source>
        <strain evidence="1">Kochi</strain>
    </source>
</reference>
<sequence length="89" mass="10124">MKCCICSCAFLNNNNNSDEDSSYRIDGLLLFRADRNHLSGNSRGWGLYVYINKCWCISCSPELVEDLSWLQWPKGREVTVGCRGEALDL</sequence>
<proteinExistence type="predicted"/>
<name>A0AAD3R238_LATJO</name>
<comment type="caution">
    <text evidence="1">The sequence shown here is derived from an EMBL/GenBank/DDBJ whole genome shotgun (WGS) entry which is preliminary data.</text>
</comment>
<protein>
    <submittedName>
        <fullName evidence="1">Uncharacterized protein</fullName>
    </submittedName>
</protein>
<evidence type="ECO:0000313" key="2">
    <source>
        <dbReference type="Proteomes" id="UP001279410"/>
    </source>
</evidence>